<evidence type="ECO:0000313" key="1">
    <source>
        <dbReference type="EMBL" id="EUJ33114.1"/>
    </source>
</evidence>
<proteinExistence type="predicted"/>
<sequence>MATKSFYTEFKLNTKAGNKLANAVDNSRRVDLEIKKPVRDVNKKEELDRMMESFFSQNKGK</sequence>
<name>A0ABP3B1T8_9LIST</name>
<evidence type="ECO:0008006" key="3">
    <source>
        <dbReference type="Google" id="ProtNLM"/>
    </source>
</evidence>
<dbReference type="EMBL" id="AODF01000007">
    <property type="protein sequence ID" value="EUJ33114.1"/>
    <property type="molecule type" value="Genomic_DNA"/>
</dbReference>
<accession>A0ABP3B1T8</accession>
<gene>
    <name evidence="1" type="ORF">MFLO_04205</name>
</gene>
<evidence type="ECO:0000313" key="2">
    <source>
        <dbReference type="Proteomes" id="UP000019249"/>
    </source>
</evidence>
<organism evidence="1 2">
    <name type="scientific">Listeria floridensis FSL S10-1187</name>
    <dbReference type="NCBI Taxonomy" id="1265817"/>
    <lineage>
        <taxon>Bacteria</taxon>
        <taxon>Bacillati</taxon>
        <taxon>Bacillota</taxon>
        <taxon>Bacilli</taxon>
        <taxon>Bacillales</taxon>
        <taxon>Listeriaceae</taxon>
        <taxon>Listeria</taxon>
    </lineage>
</organism>
<dbReference type="RefSeq" id="WP_036096489.1">
    <property type="nucleotide sequence ID" value="NZ_AODF01000007.1"/>
</dbReference>
<reference evidence="1 2" key="1">
    <citation type="journal article" date="2014" name="Int. J. Syst. Evol. Microbiol.">
        <title>Listeria floridensis sp. nov., Listeria aquatica sp. nov., Listeria cornellensis sp. nov., Listeria riparia sp. nov. and Listeria grandensis sp. nov., from agricultural and natural environments.</title>
        <authorList>
            <person name="den Bakker H.C."/>
            <person name="Warchocki S."/>
            <person name="Wright E.M."/>
            <person name="Allred A.F."/>
            <person name="Ahlstrom C."/>
            <person name="Manuel C.S."/>
            <person name="Stasiewicz M.J."/>
            <person name="Burrell A."/>
            <person name="Roof S."/>
            <person name="Strawn L."/>
            <person name="Fortes E.D."/>
            <person name="Nightingale K.K."/>
            <person name="Kephart D."/>
            <person name="Wiedmann M."/>
        </authorList>
    </citation>
    <scope>NUCLEOTIDE SEQUENCE [LARGE SCALE GENOMIC DNA]</scope>
    <source>
        <strain evidence="1 2">FSL S10-1187</strain>
    </source>
</reference>
<comment type="caution">
    <text evidence="1">The sequence shown here is derived from an EMBL/GenBank/DDBJ whole genome shotgun (WGS) entry which is preliminary data.</text>
</comment>
<protein>
    <recommendedName>
        <fullName evidence="3">Phage protein</fullName>
    </recommendedName>
</protein>
<keyword evidence="2" id="KW-1185">Reference proteome</keyword>
<dbReference type="Proteomes" id="UP000019249">
    <property type="component" value="Unassembled WGS sequence"/>
</dbReference>